<protein>
    <submittedName>
        <fullName evidence="5">WD40 repeat domain-containing protein</fullName>
    </submittedName>
</protein>
<dbReference type="PROSITE" id="PS50294">
    <property type="entry name" value="WD_REPEATS_REGION"/>
    <property type="match status" value="4"/>
</dbReference>
<dbReference type="RefSeq" id="WP_340520229.1">
    <property type="nucleotide sequence ID" value="NZ_JBBLXS010000443.1"/>
</dbReference>
<feature type="repeat" description="WD" evidence="3">
    <location>
        <begin position="403"/>
        <end position="437"/>
    </location>
</feature>
<dbReference type="PANTHER" id="PTHR22847:SF637">
    <property type="entry name" value="WD REPEAT DOMAIN 5B"/>
    <property type="match status" value="1"/>
</dbReference>
<dbReference type="InterPro" id="IPR001680">
    <property type="entry name" value="WD40_rpt"/>
</dbReference>
<reference evidence="5 6" key="1">
    <citation type="journal article" date="2020" name="Harmful Algae">
        <title>Molecular and morphological characterization of a novel dihydroanatoxin-a producing Microcoleus species (cyanobacteria) from the Russian River, California, USA.</title>
        <authorList>
            <person name="Conklin K.Y."/>
            <person name="Stancheva R."/>
            <person name="Otten T.G."/>
            <person name="Fadness R."/>
            <person name="Boyer G.L."/>
            <person name="Read B."/>
            <person name="Zhang X."/>
            <person name="Sheath R.G."/>
        </authorList>
    </citation>
    <scope>NUCLEOTIDE SEQUENCE [LARGE SCALE GENOMIC DNA]</scope>
    <source>
        <strain evidence="5 6">PTRS2</strain>
    </source>
</reference>
<sequence length="512" mass="56924">MKNLDCWPFLVSANRDLDYRTIVAPDFMCEVGDANILAEAAGGKITAENVALYREIHKSKVGKLTIVFRVIETTFEDIGIEGSGVLQDKPEGGREILLTEGIVIKGLLPDVIVTKDTIEMAHGMIIQPYREFWEWTSYQPAIPSVCFSLPQDSSESCLKYQKLQPYGIDIPQPPPTKIADRPQVPVSPVVDSQKKSSKSQEWRSQRTNSFDGEVTSVTFLPKGNSIAIRYEHQQTIIISDSDFESNKNILFSNKDIIGFSYPHPIAISPNGQYIASAIIKKLGDSIIKLWNIEEKKEHKEIHGHKNIEFSRIIPIAFTPDSEILISGSQDKTIFFWDVKSSFRRGEPIKEFASEIRAIAVSPDEYSYIFVIGDSEGNIQSWNWNSRRKIKSFPAQGSSNGLPINSLAFSPDGRILVSGGDDSSIKLWDVSGAEELKSGKHSARVRTVAFSPDGKLIASGDDSGIIKIWDVKTMANVLLPRHDNAVTSLAFSPDGKTLASGSKDRTVRFWEKV</sequence>
<dbReference type="InterPro" id="IPR036322">
    <property type="entry name" value="WD40_repeat_dom_sf"/>
</dbReference>
<feature type="repeat" description="WD" evidence="3">
    <location>
        <begin position="478"/>
        <end position="512"/>
    </location>
</feature>
<feature type="region of interest" description="Disordered" evidence="4">
    <location>
        <begin position="171"/>
        <end position="207"/>
    </location>
</feature>
<feature type="compositionally biased region" description="Basic and acidic residues" evidence="4">
    <location>
        <begin position="192"/>
        <end position="204"/>
    </location>
</feature>
<proteinExistence type="predicted"/>
<keyword evidence="2" id="KW-0677">Repeat</keyword>
<dbReference type="InterPro" id="IPR019775">
    <property type="entry name" value="WD40_repeat_CS"/>
</dbReference>
<keyword evidence="6" id="KW-1185">Reference proteome</keyword>
<name>A0ABU8YTK9_9CYAN</name>
<feature type="repeat" description="WD" evidence="3">
    <location>
        <begin position="437"/>
        <end position="478"/>
    </location>
</feature>
<comment type="caution">
    <text evidence="5">The sequence shown here is derived from an EMBL/GenBank/DDBJ whole genome shotgun (WGS) entry which is preliminary data.</text>
</comment>
<dbReference type="Pfam" id="PF00400">
    <property type="entry name" value="WD40"/>
    <property type="match status" value="5"/>
</dbReference>
<dbReference type="SMART" id="SM00320">
    <property type="entry name" value="WD40"/>
    <property type="match status" value="5"/>
</dbReference>
<organism evidence="5 6">
    <name type="scientific">Microcoleus anatoxicus PTRS2</name>
    <dbReference type="NCBI Taxonomy" id="2705321"/>
    <lineage>
        <taxon>Bacteria</taxon>
        <taxon>Bacillati</taxon>
        <taxon>Cyanobacteriota</taxon>
        <taxon>Cyanophyceae</taxon>
        <taxon>Oscillatoriophycideae</taxon>
        <taxon>Oscillatoriales</taxon>
        <taxon>Microcoleaceae</taxon>
        <taxon>Microcoleus</taxon>
        <taxon>Microcoleus anatoxicus</taxon>
    </lineage>
</organism>
<accession>A0ABU8YTK9</accession>
<evidence type="ECO:0000256" key="3">
    <source>
        <dbReference type="PROSITE-ProRule" id="PRU00221"/>
    </source>
</evidence>
<evidence type="ECO:0000256" key="1">
    <source>
        <dbReference type="ARBA" id="ARBA00022574"/>
    </source>
</evidence>
<dbReference type="PROSITE" id="PS00678">
    <property type="entry name" value="WD_REPEATS_1"/>
    <property type="match status" value="2"/>
</dbReference>
<feature type="repeat" description="WD" evidence="3">
    <location>
        <begin position="315"/>
        <end position="340"/>
    </location>
</feature>
<dbReference type="PROSITE" id="PS50082">
    <property type="entry name" value="WD_REPEATS_2"/>
    <property type="match status" value="4"/>
</dbReference>
<feature type="compositionally biased region" description="Low complexity" evidence="4">
    <location>
        <begin position="182"/>
        <end position="191"/>
    </location>
</feature>
<evidence type="ECO:0000256" key="4">
    <source>
        <dbReference type="SAM" id="MobiDB-lite"/>
    </source>
</evidence>
<dbReference type="InterPro" id="IPR020472">
    <property type="entry name" value="WD40_PAC1"/>
</dbReference>
<dbReference type="SUPFAM" id="SSF50978">
    <property type="entry name" value="WD40 repeat-like"/>
    <property type="match status" value="1"/>
</dbReference>
<evidence type="ECO:0000256" key="2">
    <source>
        <dbReference type="ARBA" id="ARBA00022737"/>
    </source>
</evidence>
<gene>
    <name evidence="5" type="ORF">WMG39_23640</name>
</gene>
<evidence type="ECO:0000313" key="5">
    <source>
        <dbReference type="EMBL" id="MEK0187807.1"/>
    </source>
</evidence>
<dbReference type="InterPro" id="IPR015943">
    <property type="entry name" value="WD40/YVTN_repeat-like_dom_sf"/>
</dbReference>
<evidence type="ECO:0000313" key="6">
    <source>
        <dbReference type="Proteomes" id="UP001384579"/>
    </source>
</evidence>
<dbReference type="Gene3D" id="2.130.10.10">
    <property type="entry name" value="YVTN repeat-like/Quinoprotein amine dehydrogenase"/>
    <property type="match status" value="2"/>
</dbReference>
<dbReference type="EMBL" id="JBBLXS010000443">
    <property type="protein sequence ID" value="MEK0187807.1"/>
    <property type="molecule type" value="Genomic_DNA"/>
</dbReference>
<keyword evidence="1 3" id="KW-0853">WD repeat</keyword>
<dbReference type="Proteomes" id="UP001384579">
    <property type="component" value="Unassembled WGS sequence"/>
</dbReference>
<dbReference type="PRINTS" id="PR00320">
    <property type="entry name" value="GPROTEINBRPT"/>
</dbReference>
<dbReference type="CDD" id="cd00200">
    <property type="entry name" value="WD40"/>
    <property type="match status" value="1"/>
</dbReference>
<dbReference type="PANTHER" id="PTHR22847">
    <property type="entry name" value="WD40 REPEAT PROTEIN"/>
    <property type="match status" value="1"/>
</dbReference>